<gene>
    <name evidence="2" type="ORF">BCR32DRAFT_245361</name>
</gene>
<accession>A0A1Y1X563</accession>
<sequence length="233" mass="26461">MIIVFVKVLVVTLSVAIPVYKVIKTAKSPTISHSECEIFARDICFKSDAFFCETYPEYRLRHPAESSAKKRKGSKDVDVFLNDEGYELYLMDCYAFGTSHVSYVTFTTEIESSFIHETFTTEIYSETTTTAVEDIFTYKSENEIPTETIKSVNEIPTETIKSVNEIPTETIKSENEIPTETIKSENEIPTETIKSVNEIPTETIKSENEIPTETIKSENEIPTETIIQFIEAN</sequence>
<name>A0A1Y1X563_9FUNG</name>
<proteinExistence type="predicted"/>
<dbReference type="EMBL" id="MCFG01000135">
    <property type="protein sequence ID" value="ORX80785.1"/>
    <property type="molecule type" value="Genomic_DNA"/>
</dbReference>
<evidence type="ECO:0000256" key="1">
    <source>
        <dbReference type="SAM" id="SignalP"/>
    </source>
</evidence>
<keyword evidence="3" id="KW-1185">Reference proteome</keyword>
<feature type="chain" id="PRO_5012237408" evidence="1">
    <location>
        <begin position="17"/>
        <end position="233"/>
    </location>
</feature>
<protein>
    <submittedName>
        <fullName evidence="2">Uncharacterized protein</fullName>
    </submittedName>
</protein>
<dbReference type="AlphaFoldDB" id="A0A1Y1X563"/>
<feature type="signal peptide" evidence="1">
    <location>
        <begin position="1"/>
        <end position="16"/>
    </location>
</feature>
<dbReference type="Proteomes" id="UP000193944">
    <property type="component" value="Unassembled WGS sequence"/>
</dbReference>
<keyword evidence="1" id="KW-0732">Signal</keyword>
<evidence type="ECO:0000313" key="2">
    <source>
        <dbReference type="EMBL" id="ORX80785.1"/>
    </source>
</evidence>
<reference evidence="2 3" key="2">
    <citation type="submission" date="2016-08" db="EMBL/GenBank/DDBJ databases">
        <title>Pervasive Adenine N6-methylation of Active Genes in Fungi.</title>
        <authorList>
            <consortium name="DOE Joint Genome Institute"/>
            <person name="Mondo S.J."/>
            <person name="Dannebaum R.O."/>
            <person name="Kuo R.C."/>
            <person name="Labutti K."/>
            <person name="Haridas S."/>
            <person name="Kuo A."/>
            <person name="Salamov A."/>
            <person name="Ahrendt S.R."/>
            <person name="Lipzen A."/>
            <person name="Sullivan W."/>
            <person name="Andreopoulos W.B."/>
            <person name="Clum A."/>
            <person name="Lindquist E."/>
            <person name="Daum C."/>
            <person name="Ramamoorthy G.K."/>
            <person name="Gryganskyi A."/>
            <person name="Culley D."/>
            <person name="Magnuson J.K."/>
            <person name="James T.Y."/>
            <person name="O'Malley M.A."/>
            <person name="Stajich J.E."/>
            <person name="Spatafora J.W."/>
            <person name="Visel A."/>
            <person name="Grigoriev I.V."/>
        </authorList>
    </citation>
    <scope>NUCLEOTIDE SEQUENCE [LARGE SCALE GENOMIC DNA]</scope>
    <source>
        <strain evidence="2 3">S4</strain>
    </source>
</reference>
<comment type="caution">
    <text evidence="2">The sequence shown here is derived from an EMBL/GenBank/DDBJ whole genome shotgun (WGS) entry which is preliminary data.</text>
</comment>
<organism evidence="2 3">
    <name type="scientific">Anaeromyces robustus</name>
    <dbReference type="NCBI Taxonomy" id="1754192"/>
    <lineage>
        <taxon>Eukaryota</taxon>
        <taxon>Fungi</taxon>
        <taxon>Fungi incertae sedis</taxon>
        <taxon>Chytridiomycota</taxon>
        <taxon>Chytridiomycota incertae sedis</taxon>
        <taxon>Neocallimastigomycetes</taxon>
        <taxon>Neocallimastigales</taxon>
        <taxon>Neocallimastigaceae</taxon>
        <taxon>Anaeromyces</taxon>
    </lineage>
</organism>
<evidence type="ECO:0000313" key="3">
    <source>
        <dbReference type="Proteomes" id="UP000193944"/>
    </source>
</evidence>
<reference evidence="2 3" key="1">
    <citation type="submission" date="2016-08" db="EMBL/GenBank/DDBJ databases">
        <title>A Parts List for Fungal Cellulosomes Revealed by Comparative Genomics.</title>
        <authorList>
            <consortium name="DOE Joint Genome Institute"/>
            <person name="Haitjema C.H."/>
            <person name="Gilmore S.P."/>
            <person name="Henske J.K."/>
            <person name="Solomon K.V."/>
            <person name="De Groot R."/>
            <person name="Kuo A."/>
            <person name="Mondo S.J."/>
            <person name="Salamov A.A."/>
            <person name="Labutti K."/>
            <person name="Zhao Z."/>
            <person name="Chiniquy J."/>
            <person name="Barry K."/>
            <person name="Brewer H.M."/>
            <person name="Purvine S.O."/>
            <person name="Wright A.T."/>
            <person name="Boxma B."/>
            <person name="Van Alen T."/>
            <person name="Hackstein J.H."/>
            <person name="Baker S.E."/>
            <person name="Grigoriev I.V."/>
            <person name="O'Malley M.A."/>
        </authorList>
    </citation>
    <scope>NUCLEOTIDE SEQUENCE [LARGE SCALE GENOMIC DNA]</scope>
    <source>
        <strain evidence="2 3">S4</strain>
    </source>
</reference>